<gene>
    <name evidence="3" type="ORF">B7R54_03905</name>
</gene>
<reference evidence="3 4" key="1">
    <citation type="submission" date="2017-04" db="EMBL/GenBank/DDBJ databases">
        <title>Comparative genome analysis of Subtercola boreus.</title>
        <authorList>
            <person name="Cho Y.-J."/>
            <person name="Cho A."/>
            <person name="Kim O.-S."/>
            <person name="Lee J.-I."/>
        </authorList>
    </citation>
    <scope>NUCLEOTIDE SEQUENCE [LARGE SCALE GENOMIC DNA]</scope>
    <source>
        <strain evidence="3 4">K300</strain>
    </source>
</reference>
<keyword evidence="1" id="KW-0472">Membrane</keyword>
<sequence>MHSAVPVDPSAPDARQLLQEELGKPEYQAAKPTWLDLAASAVERWLNSLVLPSGGDASGLLPLIAVIVLVTLIIVLFIVFGRPRRNRSAPVQLGSLFGSDDRRSSAELRASAADAARSGDFRTAIEELYRSIARRQAERTVIRVDPGTTAQDVAWRAAESYPSEAGGLASAARVFDEVRYLGASGTHASYEELAGLEARLRDAAPVRRERIGAR</sequence>
<dbReference type="InterPro" id="IPR025403">
    <property type="entry name" value="TgpA-like_C"/>
</dbReference>
<dbReference type="EMBL" id="NBWZ01000001">
    <property type="protein sequence ID" value="RFA11078.1"/>
    <property type="molecule type" value="Genomic_DNA"/>
</dbReference>
<evidence type="ECO:0000259" key="2">
    <source>
        <dbReference type="Pfam" id="PF13559"/>
    </source>
</evidence>
<dbReference type="OrthoDB" id="3389322at2"/>
<keyword evidence="4" id="KW-1185">Reference proteome</keyword>
<accession>A0A3E0VNQ8</accession>
<evidence type="ECO:0000256" key="1">
    <source>
        <dbReference type="SAM" id="Phobius"/>
    </source>
</evidence>
<keyword evidence="1" id="KW-1133">Transmembrane helix</keyword>
<dbReference type="Proteomes" id="UP000256486">
    <property type="component" value="Unassembled WGS sequence"/>
</dbReference>
<evidence type="ECO:0000313" key="4">
    <source>
        <dbReference type="Proteomes" id="UP000256486"/>
    </source>
</evidence>
<organism evidence="3 4">
    <name type="scientific">Subtercola boreus</name>
    <dbReference type="NCBI Taxonomy" id="120213"/>
    <lineage>
        <taxon>Bacteria</taxon>
        <taxon>Bacillati</taxon>
        <taxon>Actinomycetota</taxon>
        <taxon>Actinomycetes</taxon>
        <taxon>Micrococcales</taxon>
        <taxon>Microbacteriaceae</taxon>
        <taxon>Subtercola</taxon>
    </lineage>
</organism>
<comment type="caution">
    <text evidence="3">The sequence shown here is derived from an EMBL/GenBank/DDBJ whole genome shotgun (WGS) entry which is preliminary data.</text>
</comment>
<proteinExistence type="predicted"/>
<dbReference type="Pfam" id="PF13559">
    <property type="entry name" value="DUF4129"/>
    <property type="match status" value="1"/>
</dbReference>
<feature type="transmembrane region" description="Helical" evidence="1">
    <location>
        <begin position="59"/>
        <end position="80"/>
    </location>
</feature>
<protein>
    <recommendedName>
        <fullName evidence="2">Protein-glutamine gamma-glutamyltransferase-like C-terminal domain-containing protein</fullName>
    </recommendedName>
</protein>
<name>A0A3E0VNQ8_9MICO</name>
<feature type="domain" description="Protein-glutamine gamma-glutamyltransferase-like C-terminal" evidence="2">
    <location>
        <begin position="128"/>
        <end position="193"/>
    </location>
</feature>
<keyword evidence="1" id="KW-0812">Transmembrane</keyword>
<dbReference type="AlphaFoldDB" id="A0A3E0VNQ8"/>
<evidence type="ECO:0000313" key="3">
    <source>
        <dbReference type="EMBL" id="RFA11078.1"/>
    </source>
</evidence>